<accession>A0A419VYL9</accession>
<comment type="caution">
    <text evidence="2">The sequence shown here is derived from an EMBL/GenBank/DDBJ whole genome shotgun (WGS) entry which is preliminary data.</text>
</comment>
<dbReference type="Proteomes" id="UP000283387">
    <property type="component" value="Unassembled WGS sequence"/>
</dbReference>
<name>A0A419VYL9_9BACT</name>
<evidence type="ECO:0000256" key="1">
    <source>
        <dbReference type="SAM" id="SignalP"/>
    </source>
</evidence>
<dbReference type="EMBL" id="RAPN01000002">
    <property type="protein sequence ID" value="RKD88316.1"/>
    <property type="molecule type" value="Genomic_DNA"/>
</dbReference>
<reference evidence="2 3" key="1">
    <citation type="submission" date="2018-09" db="EMBL/GenBank/DDBJ databases">
        <title>Genomic Encyclopedia of Archaeal and Bacterial Type Strains, Phase II (KMG-II): from individual species to whole genera.</title>
        <authorList>
            <person name="Goeker M."/>
        </authorList>
    </citation>
    <scope>NUCLEOTIDE SEQUENCE [LARGE SCALE GENOMIC DNA]</scope>
    <source>
        <strain evidence="2 3">DSM 27148</strain>
    </source>
</reference>
<keyword evidence="1" id="KW-0732">Signal</keyword>
<keyword evidence="3" id="KW-1185">Reference proteome</keyword>
<feature type="chain" id="PRO_5019254737" description="Outer membrane protein with beta-barrel domain" evidence="1">
    <location>
        <begin position="26"/>
        <end position="228"/>
    </location>
</feature>
<evidence type="ECO:0008006" key="4">
    <source>
        <dbReference type="Google" id="ProtNLM"/>
    </source>
</evidence>
<organism evidence="2 3">
    <name type="scientific">Mangrovibacterium diazotrophicum</name>
    <dbReference type="NCBI Taxonomy" id="1261403"/>
    <lineage>
        <taxon>Bacteria</taxon>
        <taxon>Pseudomonadati</taxon>
        <taxon>Bacteroidota</taxon>
        <taxon>Bacteroidia</taxon>
        <taxon>Marinilabiliales</taxon>
        <taxon>Prolixibacteraceae</taxon>
        <taxon>Mangrovibacterium</taxon>
    </lineage>
</organism>
<gene>
    <name evidence="2" type="ORF">BC643_3461</name>
</gene>
<proteinExistence type="predicted"/>
<dbReference type="RefSeq" id="WP_147377255.1">
    <property type="nucleotide sequence ID" value="NZ_RAPN01000002.1"/>
</dbReference>
<evidence type="ECO:0000313" key="2">
    <source>
        <dbReference type="EMBL" id="RKD88316.1"/>
    </source>
</evidence>
<sequence length="228" mass="25488">MKKKIKIAVVLLMAMAAFSSTPVFAEETEAPVAPSAPIPFEVFLGKDGFTSQLIVDKKFAGLNKFGLFGLSFLKADYDNEEFLRESINMAVLKYDVVKNVSVVGGALFNSNWGFRPYAGAQYGYHSRTFMGLLSSGFHLTETHNFESLAIVEYRPQIKDAWSLYTRAQGLYSHLTETGKHDRSFLYSRVGVSYKTLSFGAALNYDWYGNGPMKIENHQLGIFISTILN</sequence>
<dbReference type="AlphaFoldDB" id="A0A419VYL9"/>
<evidence type="ECO:0000313" key="3">
    <source>
        <dbReference type="Proteomes" id="UP000283387"/>
    </source>
</evidence>
<feature type="signal peptide" evidence="1">
    <location>
        <begin position="1"/>
        <end position="25"/>
    </location>
</feature>
<protein>
    <recommendedName>
        <fullName evidence="4">Outer membrane protein with beta-barrel domain</fullName>
    </recommendedName>
</protein>
<dbReference type="OrthoDB" id="675324at2"/>